<dbReference type="InterPro" id="IPR035994">
    <property type="entry name" value="Nucleoside_phosphorylase_sf"/>
</dbReference>
<feature type="signal peptide" evidence="1">
    <location>
        <begin position="1"/>
        <end position="24"/>
    </location>
</feature>
<evidence type="ECO:0000313" key="3">
    <source>
        <dbReference type="EMBL" id="GFG80053.1"/>
    </source>
</evidence>
<dbReference type="SUPFAM" id="SSF53167">
    <property type="entry name" value="Purine and uridine phosphorylases"/>
    <property type="match status" value="1"/>
</dbReference>
<dbReference type="InterPro" id="IPR000845">
    <property type="entry name" value="Nucleoside_phosphorylase_d"/>
</dbReference>
<protein>
    <recommendedName>
        <fullName evidence="2">Nucleoside phosphorylase domain-containing protein</fullName>
    </recommendedName>
</protein>
<feature type="domain" description="Nucleoside phosphorylase" evidence="2">
    <location>
        <begin position="42"/>
        <end position="150"/>
    </location>
</feature>
<feature type="domain" description="Nucleoside phosphorylase" evidence="2">
    <location>
        <begin position="267"/>
        <end position="330"/>
    </location>
</feature>
<accession>A0ABQ1C6G7</accession>
<gene>
    <name evidence="3" type="ORF">MPRG_33290</name>
</gene>
<evidence type="ECO:0000256" key="1">
    <source>
        <dbReference type="SAM" id="SignalP"/>
    </source>
</evidence>
<dbReference type="Pfam" id="PF01048">
    <property type="entry name" value="PNP_UDP_1"/>
    <property type="match status" value="2"/>
</dbReference>
<dbReference type="RefSeq" id="WP_242460477.1">
    <property type="nucleotide sequence ID" value="NZ_BLKX01000001.1"/>
</dbReference>
<dbReference type="Gene3D" id="3.40.50.1580">
    <property type="entry name" value="Nucleoside phosphorylase domain"/>
    <property type="match status" value="2"/>
</dbReference>
<dbReference type="PANTHER" id="PTHR21234:SF30">
    <property type="entry name" value="PHOSPHORYLASE SUPERFAMILY PROTEIN"/>
    <property type="match status" value="1"/>
</dbReference>
<reference evidence="3 4" key="1">
    <citation type="journal article" date="2019" name="Emerg. Microbes Infect.">
        <title>Comprehensive subspecies identification of 175 nontuberculous mycobacteria species based on 7547 genomic profiles.</title>
        <authorList>
            <person name="Matsumoto Y."/>
            <person name="Kinjo T."/>
            <person name="Motooka D."/>
            <person name="Nabeya D."/>
            <person name="Jung N."/>
            <person name="Uechi K."/>
            <person name="Horii T."/>
            <person name="Iida T."/>
            <person name="Fujita J."/>
            <person name="Nakamura S."/>
        </authorList>
    </citation>
    <scope>NUCLEOTIDE SEQUENCE [LARGE SCALE GENOMIC DNA]</scope>
    <source>
        <strain evidence="3 4">JCM 18565</strain>
    </source>
</reference>
<keyword evidence="4" id="KW-1185">Reference proteome</keyword>
<dbReference type="PANTHER" id="PTHR21234">
    <property type="entry name" value="PURINE NUCLEOSIDE PHOSPHORYLASE"/>
    <property type="match status" value="1"/>
</dbReference>
<name>A0ABQ1C6G7_9MYCO</name>
<evidence type="ECO:0000259" key="2">
    <source>
        <dbReference type="Pfam" id="PF01048"/>
    </source>
</evidence>
<dbReference type="Proteomes" id="UP000465240">
    <property type="component" value="Unassembled WGS sequence"/>
</dbReference>
<evidence type="ECO:0000313" key="4">
    <source>
        <dbReference type="Proteomes" id="UP000465240"/>
    </source>
</evidence>
<organism evidence="3 4">
    <name type="scientific">Mycobacterium paragordonae</name>
    <dbReference type="NCBI Taxonomy" id="1389713"/>
    <lineage>
        <taxon>Bacteria</taxon>
        <taxon>Bacillati</taxon>
        <taxon>Actinomycetota</taxon>
        <taxon>Actinomycetes</taxon>
        <taxon>Mycobacteriales</taxon>
        <taxon>Mycobacteriaceae</taxon>
        <taxon>Mycobacterium</taxon>
    </lineage>
</organism>
<sequence>MLKRFRAALVVAVALCLGGGLATADPGGFRSVVTPGCEQRTLVLSAFPAESDAVLAHTLLEPNPVGVYDRQYYYRGSIAGKKVLVAMTRIGLVNATAVTEAALSRFTCASGTSIGAVIFSGVAGGAGRTSVGDVAIPAQWTLDNGATYQPVDPGMLAAAQTLTVQLSSVNNLGNPMCLCRHVPNVKLNDLGRQPQLFVGGNGYSHDANNGQAFPCVPNAGDVFGCQPCSPPGRSLLYTGNFFQAIGPWLAKGLLSNLNIQTADNPAYDAVDQETAASLAVATAHGVPFLGIRGMSDGPGDPLGLPGFPFQFFFYKQIAAENAARVVEAFMANWAGP</sequence>
<feature type="chain" id="PRO_5046223457" description="Nucleoside phosphorylase domain-containing protein" evidence="1">
    <location>
        <begin position="25"/>
        <end position="336"/>
    </location>
</feature>
<proteinExistence type="predicted"/>
<dbReference type="EMBL" id="BLKX01000001">
    <property type="protein sequence ID" value="GFG80053.1"/>
    <property type="molecule type" value="Genomic_DNA"/>
</dbReference>
<comment type="caution">
    <text evidence="3">The sequence shown here is derived from an EMBL/GenBank/DDBJ whole genome shotgun (WGS) entry which is preliminary data.</text>
</comment>
<keyword evidence="1" id="KW-0732">Signal</keyword>